<dbReference type="InterPro" id="IPR036286">
    <property type="entry name" value="LexA/Signal_pep-like_sf"/>
</dbReference>
<dbReference type="GO" id="GO:0006465">
    <property type="term" value="P:signal peptide processing"/>
    <property type="evidence" value="ECO:0007669"/>
    <property type="project" value="InterPro"/>
</dbReference>
<dbReference type="PANTHER" id="PTHR43390:SF1">
    <property type="entry name" value="CHLOROPLAST PROCESSING PEPTIDASE"/>
    <property type="match status" value="1"/>
</dbReference>
<evidence type="ECO:0000256" key="8">
    <source>
        <dbReference type="RuleBase" id="RU003993"/>
    </source>
</evidence>
<feature type="domain" description="Peptidase S26" evidence="11">
    <location>
        <begin position="56"/>
        <end position="218"/>
    </location>
</feature>
<dbReference type="InterPro" id="IPR019533">
    <property type="entry name" value="Peptidase_S26"/>
</dbReference>
<feature type="compositionally biased region" description="Basic residues" evidence="10">
    <location>
        <begin position="26"/>
        <end position="39"/>
    </location>
</feature>
<evidence type="ECO:0000256" key="5">
    <source>
        <dbReference type="ARBA" id="ARBA00022670"/>
    </source>
</evidence>
<dbReference type="Pfam" id="PF10502">
    <property type="entry name" value="Peptidase_S26"/>
    <property type="match status" value="1"/>
</dbReference>
<dbReference type="AlphaFoldDB" id="A0A200J008"/>
<evidence type="ECO:0000313" key="12">
    <source>
        <dbReference type="EMBL" id="OUZ30566.1"/>
    </source>
</evidence>
<sequence>MKKINEQAIRSKRKYKKNVTMSKAVDKRKKSKKRPSNVKSKKRRLWSFLHDKNTIYLLLFLLTVIVFQTNFFAHRVDGVSMQPTFLNNDLVLLRKTRKIQRYEIVTFRPEEDRSSSYIKRVIGVPGDYIWVDGNTLFLAYKDNTQQFVETPKRIENMSDGMIKINVSDEAAKELAQYDQIPKGCYFVQGDNRNNSNDSRNFGLVKDEQIEGTLFLRYFPINKFGVPK</sequence>
<dbReference type="SUPFAM" id="SSF51306">
    <property type="entry name" value="LexA/Signal peptidase"/>
    <property type="match status" value="1"/>
</dbReference>
<feature type="active site" evidence="7">
    <location>
        <position position="119"/>
    </location>
</feature>
<evidence type="ECO:0000256" key="10">
    <source>
        <dbReference type="SAM" id="MobiDB-lite"/>
    </source>
</evidence>
<dbReference type="OrthoDB" id="2182076at2"/>
<gene>
    <name evidence="13" type="ORF">A5889_002168</name>
    <name evidence="12" type="ORF">A5889_002854</name>
</gene>
<dbReference type="InterPro" id="IPR019757">
    <property type="entry name" value="Pept_S26A_signal_pept_1_Lys-AS"/>
</dbReference>
<evidence type="ECO:0000256" key="1">
    <source>
        <dbReference type="ARBA" id="ARBA00000677"/>
    </source>
</evidence>
<dbReference type="RefSeq" id="WP_087641914.1">
    <property type="nucleotide sequence ID" value="NZ_CP147246.1"/>
</dbReference>
<dbReference type="GO" id="GO:0004252">
    <property type="term" value="F:serine-type endopeptidase activity"/>
    <property type="evidence" value="ECO:0007669"/>
    <property type="project" value="InterPro"/>
</dbReference>
<comment type="subcellular location">
    <subcellularLocation>
        <location evidence="2">Cell membrane</location>
        <topology evidence="2">Single-pass type II membrane protein</topology>
    </subcellularLocation>
    <subcellularLocation>
        <location evidence="9">Membrane</location>
        <topology evidence="9">Single-pass type II membrane protein</topology>
    </subcellularLocation>
</comment>
<keyword evidence="14" id="KW-1185">Reference proteome</keyword>
<organism evidence="12">
    <name type="scientific">Candidatus Enterococcus dunnyi</name>
    <dbReference type="NCBI Taxonomy" id="1834192"/>
    <lineage>
        <taxon>Bacteria</taxon>
        <taxon>Bacillati</taxon>
        <taxon>Bacillota</taxon>
        <taxon>Bacilli</taxon>
        <taxon>Lactobacillales</taxon>
        <taxon>Enterococcaceae</taxon>
        <taxon>Enterococcus</taxon>
    </lineage>
</organism>
<dbReference type="InterPro" id="IPR019758">
    <property type="entry name" value="Pept_S26A_signal_pept_1_CS"/>
</dbReference>
<evidence type="ECO:0000256" key="6">
    <source>
        <dbReference type="ARBA" id="ARBA00022801"/>
    </source>
</evidence>
<dbReference type="EMBL" id="CP147246">
    <property type="protein sequence ID" value="WYJ94655.1"/>
    <property type="molecule type" value="Genomic_DNA"/>
</dbReference>
<evidence type="ECO:0000313" key="13">
    <source>
        <dbReference type="EMBL" id="WYJ94655.1"/>
    </source>
</evidence>
<keyword evidence="6 8" id="KW-0378">Hydrolase</keyword>
<proteinExistence type="inferred from homology"/>
<dbReference type="PROSITE" id="PS00501">
    <property type="entry name" value="SPASE_I_1"/>
    <property type="match status" value="1"/>
</dbReference>
<feature type="region of interest" description="Disordered" evidence="10">
    <location>
        <begin position="15"/>
        <end position="39"/>
    </location>
</feature>
<dbReference type="GO" id="GO:0005886">
    <property type="term" value="C:plasma membrane"/>
    <property type="evidence" value="ECO:0007669"/>
    <property type="project" value="UniProtKB-SubCell"/>
</dbReference>
<comment type="similarity">
    <text evidence="3 9">Belongs to the peptidase S26 family.</text>
</comment>
<reference evidence="13" key="3">
    <citation type="submission" date="2024-03" db="EMBL/GenBank/DDBJ databases">
        <title>The Genome Sequence of Enterococcus sp. DIV0238c.</title>
        <authorList>
            <consortium name="The Broad Institute Genomics Platform"/>
            <consortium name="The Broad Institute Microbial Omics Core"/>
            <consortium name="The Broad Institute Genomic Center for Infectious Diseases"/>
            <person name="Earl A."/>
            <person name="Manson A."/>
            <person name="Gilmore M."/>
            <person name="Schwartman J."/>
            <person name="Shea T."/>
            <person name="Abouelleil A."/>
            <person name="Cao P."/>
            <person name="Chapman S."/>
            <person name="Cusick C."/>
            <person name="Young S."/>
            <person name="Neafsey D."/>
            <person name="Nusbaum C."/>
            <person name="Birren B."/>
        </authorList>
    </citation>
    <scope>NUCLEOTIDE SEQUENCE</scope>
    <source>
        <strain evidence="13">9D6_DIV0238</strain>
    </source>
</reference>
<dbReference type="PANTHER" id="PTHR43390">
    <property type="entry name" value="SIGNAL PEPTIDASE I"/>
    <property type="match status" value="1"/>
</dbReference>
<dbReference type="PRINTS" id="PR00727">
    <property type="entry name" value="LEADERPTASE"/>
</dbReference>
<dbReference type="EC" id="3.4.21.89" evidence="4 8"/>
<dbReference type="EMBL" id="NIBQ01000003">
    <property type="protein sequence ID" value="OUZ30566.1"/>
    <property type="molecule type" value="Genomic_DNA"/>
</dbReference>
<evidence type="ECO:0000313" key="14">
    <source>
        <dbReference type="Proteomes" id="UP000196151"/>
    </source>
</evidence>
<accession>A0A200J008</accession>
<dbReference type="Proteomes" id="UP000196151">
    <property type="component" value="Chromosome"/>
</dbReference>
<dbReference type="PROSITE" id="PS00760">
    <property type="entry name" value="SPASE_I_2"/>
    <property type="match status" value="1"/>
</dbReference>
<evidence type="ECO:0000259" key="11">
    <source>
        <dbReference type="Pfam" id="PF10502"/>
    </source>
</evidence>
<reference evidence="12" key="1">
    <citation type="submission" date="2017-05" db="EMBL/GenBank/DDBJ databases">
        <title>The Genome Sequence of Enterococcus sp. 9D6_DIV0238.</title>
        <authorList>
            <consortium name="The Broad Institute Genomics Platform"/>
            <consortium name="The Broad Institute Genomic Center for Infectious Diseases"/>
            <person name="Earl A."/>
            <person name="Manson A."/>
            <person name="Schwartman J."/>
            <person name="Gilmore M."/>
            <person name="Abouelleil A."/>
            <person name="Cao P."/>
            <person name="Chapman S."/>
            <person name="Cusick C."/>
            <person name="Shea T."/>
            <person name="Young S."/>
            <person name="Neafsey D."/>
            <person name="Nusbaum C."/>
            <person name="Birren B."/>
        </authorList>
    </citation>
    <scope>NUCLEOTIDE SEQUENCE [LARGE SCALE GENOMIC DNA]</scope>
    <source>
        <strain evidence="12">9D6_DIV0238</strain>
    </source>
</reference>
<dbReference type="GO" id="GO:0009003">
    <property type="term" value="F:signal peptidase activity"/>
    <property type="evidence" value="ECO:0007669"/>
    <property type="project" value="UniProtKB-EC"/>
</dbReference>
<evidence type="ECO:0000256" key="7">
    <source>
        <dbReference type="PIRSR" id="PIRSR600223-1"/>
    </source>
</evidence>
<comment type="catalytic activity">
    <reaction evidence="1 8">
        <text>Cleavage of hydrophobic, N-terminal signal or leader sequences from secreted and periplasmic proteins.</text>
        <dbReference type="EC" id="3.4.21.89"/>
    </reaction>
</comment>
<evidence type="ECO:0000256" key="3">
    <source>
        <dbReference type="ARBA" id="ARBA00009370"/>
    </source>
</evidence>
<evidence type="ECO:0000256" key="9">
    <source>
        <dbReference type="RuleBase" id="RU362042"/>
    </source>
</evidence>
<name>A0A200J008_9ENTE</name>
<dbReference type="InterPro" id="IPR019756">
    <property type="entry name" value="Pept_S26A_signal_pept_1_Ser-AS"/>
</dbReference>
<evidence type="ECO:0000256" key="4">
    <source>
        <dbReference type="ARBA" id="ARBA00013208"/>
    </source>
</evidence>
<dbReference type="NCBIfam" id="TIGR02227">
    <property type="entry name" value="sigpep_I_bact"/>
    <property type="match status" value="1"/>
</dbReference>
<evidence type="ECO:0000256" key="2">
    <source>
        <dbReference type="ARBA" id="ARBA00004401"/>
    </source>
</evidence>
<keyword evidence="5 8" id="KW-0645">Protease</keyword>
<dbReference type="InterPro" id="IPR000223">
    <property type="entry name" value="Pept_S26A_signal_pept_1"/>
</dbReference>
<protein>
    <recommendedName>
        <fullName evidence="4 8">Signal peptidase I</fullName>
        <ecNumber evidence="4 8">3.4.21.89</ecNumber>
    </recommendedName>
</protein>
<reference evidence="13" key="2">
    <citation type="submission" date="2017-05" db="EMBL/GenBank/DDBJ databases">
        <authorList>
            <consortium name="The Broad Institute Genomics Platform"/>
            <consortium name="The Broad Institute Genomic Center for Infectious Diseases"/>
            <person name="Earl A."/>
            <person name="Manson A."/>
            <person name="Schwartman J."/>
            <person name="Gilmore M."/>
            <person name="Abouelleil A."/>
            <person name="Cao P."/>
            <person name="Chapman S."/>
            <person name="Cusick C."/>
            <person name="Shea T."/>
            <person name="Young S."/>
            <person name="Neafsey D."/>
            <person name="Nusbaum C."/>
            <person name="Birren B."/>
        </authorList>
    </citation>
    <scope>NUCLEOTIDE SEQUENCE</scope>
    <source>
        <strain evidence="13">9D6_DIV0238</strain>
    </source>
</reference>
<dbReference type="Gene3D" id="2.10.109.10">
    <property type="entry name" value="Umud Fragment, subunit A"/>
    <property type="match status" value="1"/>
</dbReference>
<dbReference type="CDD" id="cd06530">
    <property type="entry name" value="S26_SPase_I"/>
    <property type="match status" value="1"/>
</dbReference>
<dbReference type="PROSITE" id="PS00761">
    <property type="entry name" value="SPASE_I_3"/>
    <property type="match status" value="1"/>
</dbReference>
<feature type="active site" evidence="7">
    <location>
        <position position="80"/>
    </location>
</feature>